<dbReference type="Proteomes" id="UP000218418">
    <property type="component" value="Chromosome"/>
</dbReference>
<evidence type="ECO:0000256" key="2">
    <source>
        <dbReference type="ARBA" id="ARBA00022737"/>
    </source>
</evidence>
<dbReference type="GO" id="GO:0005524">
    <property type="term" value="F:ATP binding"/>
    <property type="evidence" value="ECO:0007669"/>
    <property type="project" value="InterPro"/>
</dbReference>
<gene>
    <name evidence="5" type="ORF">NIES267_61720</name>
</gene>
<dbReference type="Gene3D" id="3.30.200.20">
    <property type="entry name" value="Phosphorylase Kinase, domain 1"/>
    <property type="match status" value="1"/>
</dbReference>
<evidence type="ECO:0000256" key="3">
    <source>
        <dbReference type="PROSITE-ProRule" id="PRU00221"/>
    </source>
</evidence>
<dbReference type="InterPro" id="IPR018391">
    <property type="entry name" value="PQQ_b-propeller_rpt"/>
</dbReference>
<dbReference type="PANTHER" id="PTHR44129">
    <property type="entry name" value="WD REPEAT-CONTAINING PROTEIN POP1"/>
    <property type="match status" value="1"/>
</dbReference>
<dbReference type="SMART" id="SM00320">
    <property type="entry name" value="WD40"/>
    <property type="match status" value="7"/>
</dbReference>
<dbReference type="OrthoDB" id="494465at2"/>
<dbReference type="InterPro" id="IPR020472">
    <property type="entry name" value="WD40_PAC1"/>
</dbReference>
<dbReference type="AlphaFoldDB" id="A0A1Z4LZR4"/>
<dbReference type="InterPro" id="IPR036322">
    <property type="entry name" value="WD40_repeat_dom_sf"/>
</dbReference>
<dbReference type="SUPFAM" id="SSF56112">
    <property type="entry name" value="Protein kinase-like (PK-like)"/>
    <property type="match status" value="1"/>
</dbReference>
<dbReference type="InterPro" id="IPR050349">
    <property type="entry name" value="WD_LIS1/nudF_dynein_reg"/>
</dbReference>
<reference evidence="5 6" key="1">
    <citation type="submission" date="2017-06" db="EMBL/GenBank/DDBJ databases">
        <title>Genome sequencing of cyanobaciteial culture collection at National Institute for Environmental Studies (NIES).</title>
        <authorList>
            <person name="Hirose Y."/>
            <person name="Shimura Y."/>
            <person name="Fujisawa T."/>
            <person name="Nakamura Y."/>
            <person name="Kawachi M."/>
        </authorList>
    </citation>
    <scope>NUCLEOTIDE SEQUENCE [LARGE SCALE GENOMIC DNA]</scope>
    <source>
        <strain evidence="5 6">NIES-267</strain>
    </source>
</reference>
<dbReference type="Gene3D" id="2.130.10.10">
    <property type="entry name" value="YVTN repeat-like/Quinoprotein amine dehydrogenase"/>
    <property type="match status" value="3"/>
</dbReference>
<dbReference type="InterPro" id="IPR001680">
    <property type="entry name" value="WD40_rpt"/>
</dbReference>
<keyword evidence="5" id="KW-0418">Kinase</keyword>
<evidence type="ECO:0000256" key="1">
    <source>
        <dbReference type="ARBA" id="ARBA00022574"/>
    </source>
</evidence>
<keyword evidence="5" id="KW-0808">Transferase</keyword>
<feature type="repeat" description="WD" evidence="3">
    <location>
        <begin position="660"/>
        <end position="696"/>
    </location>
</feature>
<proteinExistence type="predicted"/>
<dbReference type="PRINTS" id="PR00320">
    <property type="entry name" value="GPROTEINBRPT"/>
</dbReference>
<feature type="domain" description="Protein kinase" evidence="4">
    <location>
        <begin position="38"/>
        <end position="315"/>
    </location>
</feature>
<dbReference type="InterPro" id="IPR011009">
    <property type="entry name" value="Kinase-like_dom_sf"/>
</dbReference>
<dbReference type="SMART" id="SM00564">
    <property type="entry name" value="PQQ"/>
    <property type="match status" value="5"/>
</dbReference>
<dbReference type="Gene3D" id="1.10.510.10">
    <property type="entry name" value="Transferase(Phosphotransferase) domain 1"/>
    <property type="match status" value="1"/>
</dbReference>
<keyword evidence="5" id="KW-0723">Serine/threonine-protein kinase</keyword>
<evidence type="ECO:0000313" key="5">
    <source>
        <dbReference type="EMBL" id="BAY86661.1"/>
    </source>
</evidence>
<dbReference type="PROSITE" id="PS50082">
    <property type="entry name" value="WD_REPEATS_2"/>
    <property type="match status" value="5"/>
</dbReference>
<dbReference type="CDD" id="cd14014">
    <property type="entry name" value="STKc_PknB_like"/>
    <property type="match status" value="1"/>
</dbReference>
<dbReference type="CDD" id="cd00200">
    <property type="entry name" value="WD40"/>
    <property type="match status" value="1"/>
</dbReference>
<dbReference type="InterPro" id="IPR000719">
    <property type="entry name" value="Prot_kinase_dom"/>
</dbReference>
<sequence length="696" mass="78246">MTICCLNPDCLNPLNDKLSKNCSSCGTPLLPLLRNRFRVIRVLSQEGGFGKTYLAQDTDKLNELCVLKQLAPRIEGNWALKKAVELFEKEAQLLQELGENPKIPKLLAYFEQDGCLYLVQQFIDGQNLLEELETRQEADIWLRCYSEKEIREFLLNLLPVLHFVHERGVIHRDIKPQNIIRRSSPQELMGDLVLIDFGSSKELKPKLKLKVGTSIGSHGYSAIEQIRDGLAYPASDLFSVGATSFHLMSGISPFQLWTEHGYAWMSDWEKYLSYPISDELTRIIDKLLKKDVEERYKSAVEVIADLKQPQKYPATLPPVTDIEEQFLPPTEIFAVDRHRKLKRLLFAGAAVTLFFAGEIWYWKTRENQIRNDTNTQPSIQPAVKRDRILSQPNFNQKQIALITTFNLVYDTVSSLAVSPDSKTILTNSIFGVKLWSLVTKQEISVFSAHNAKVNVVAINKEGTKFVSGSEDKTVKIWNLATGQEIRTLKGHTSGIHALAISPDGKVLASGGDDNSVKLWNLSNGQEIANFDSHNQRISSLAFDSAGKTIYSGSFDGTIKIWDTDTRSLVRTLPRKPSKIYSIDFIRKSGSISNNSVIGSYNNYISMWNPATGDKILTFRGHSQEITSIAVNPRKNILASGSNDKTIKLWNLNTGELLTTIKGHSGKVESLAFNHDGNILISSARDRTIKIWQISVF</sequence>
<feature type="repeat" description="WD" evidence="3">
    <location>
        <begin position="618"/>
        <end position="659"/>
    </location>
</feature>
<dbReference type="GO" id="GO:0004674">
    <property type="term" value="F:protein serine/threonine kinase activity"/>
    <property type="evidence" value="ECO:0007669"/>
    <property type="project" value="UniProtKB-KW"/>
</dbReference>
<dbReference type="Pfam" id="PF00400">
    <property type="entry name" value="WD40"/>
    <property type="match status" value="5"/>
</dbReference>
<dbReference type="Pfam" id="PF00069">
    <property type="entry name" value="Pkinase"/>
    <property type="match status" value="1"/>
</dbReference>
<feature type="repeat" description="WD" evidence="3">
    <location>
        <begin position="488"/>
        <end position="529"/>
    </location>
</feature>
<keyword evidence="1 3" id="KW-0853">WD repeat</keyword>
<keyword evidence="6" id="KW-1185">Reference proteome</keyword>
<dbReference type="PROSITE" id="PS50011">
    <property type="entry name" value="PROTEIN_KINASE_DOM"/>
    <property type="match status" value="1"/>
</dbReference>
<protein>
    <submittedName>
        <fullName evidence="5">Serine/threonine protein kinase with WD-40 repeats</fullName>
    </submittedName>
</protein>
<dbReference type="EMBL" id="AP018227">
    <property type="protein sequence ID" value="BAY86661.1"/>
    <property type="molecule type" value="Genomic_DNA"/>
</dbReference>
<dbReference type="PROSITE" id="PS00678">
    <property type="entry name" value="WD_REPEATS_1"/>
    <property type="match status" value="3"/>
</dbReference>
<evidence type="ECO:0000313" key="6">
    <source>
        <dbReference type="Proteomes" id="UP000218418"/>
    </source>
</evidence>
<feature type="repeat" description="WD" evidence="3">
    <location>
        <begin position="530"/>
        <end position="571"/>
    </location>
</feature>
<keyword evidence="2" id="KW-0677">Repeat</keyword>
<accession>A0A1Z4LZR4</accession>
<dbReference type="SMART" id="SM00220">
    <property type="entry name" value="S_TKc"/>
    <property type="match status" value="1"/>
</dbReference>
<dbReference type="NCBIfam" id="NF045510">
    <property type="entry name" value="4Cys_prefix_kin"/>
    <property type="match status" value="1"/>
</dbReference>
<dbReference type="PROSITE" id="PS50294">
    <property type="entry name" value="WD_REPEATS_REGION"/>
    <property type="match status" value="5"/>
</dbReference>
<name>A0A1Z4LZR4_9CYAN</name>
<dbReference type="InterPro" id="IPR015943">
    <property type="entry name" value="WD40/YVTN_repeat-like_dom_sf"/>
</dbReference>
<dbReference type="InterPro" id="IPR019775">
    <property type="entry name" value="WD40_repeat_CS"/>
</dbReference>
<organism evidence="5 6">
    <name type="scientific">Calothrix parasitica NIES-267</name>
    <dbReference type="NCBI Taxonomy" id="1973488"/>
    <lineage>
        <taxon>Bacteria</taxon>
        <taxon>Bacillati</taxon>
        <taxon>Cyanobacteriota</taxon>
        <taxon>Cyanophyceae</taxon>
        <taxon>Nostocales</taxon>
        <taxon>Calotrichaceae</taxon>
        <taxon>Calothrix</taxon>
    </lineage>
</organism>
<evidence type="ECO:0000259" key="4">
    <source>
        <dbReference type="PROSITE" id="PS50011"/>
    </source>
</evidence>
<dbReference type="SUPFAM" id="SSF50978">
    <property type="entry name" value="WD40 repeat-like"/>
    <property type="match status" value="1"/>
</dbReference>
<feature type="repeat" description="WD" evidence="3">
    <location>
        <begin position="446"/>
        <end position="487"/>
    </location>
</feature>